<evidence type="ECO:0000313" key="2">
    <source>
        <dbReference type="EMBL" id="MCP9290320.1"/>
    </source>
</evidence>
<name>A0A9X2RBF0_9BACT</name>
<proteinExistence type="predicted"/>
<protein>
    <submittedName>
        <fullName evidence="2">Ribonuclease H-like domain-containing protein</fullName>
    </submittedName>
</protein>
<accession>A0A9X2RBF0</accession>
<dbReference type="Proteomes" id="UP001139125">
    <property type="component" value="Unassembled WGS sequence"/>
</dbReference>
<comment type="caution">
    <text evidence="2">The sequence shown here is derived from an EMBL/GenBank/DDBJ whole genome shotgun (WGS) entry which is preliminary data.</text>
</comment>
<dbReference type="Pfam" id="PF10108">
    <property type="entry name" value="DNA_pol_B_exo2"/>
    <property type="match status" value="1"/>
</dbReference>
<dbReference type="GO" id="GO:0003676">
    <property type="term" value="F:nucleic acid binding"/>
    <property type="evidence" value="ECO:0007669"/>
    <property type="project" value="InterPro"/>
</dbReference>
<organism evidence="2 3">
    <name type="scientific">Gracilimonas sediminicola</name>
    <dbReference type="NCBI Taxonomy" id="2952158"/>
    <lineage>
        <taxon>Bacteria</taxon>
        <taxon>Pseudomonadati</taxon>
        <taxon>Balneolota</taxon>
        <taxon>Balneolia</taxon>
        <taxon>Balneolales</taxon>
        <taxon>Balneolaceae</taxon>
        <taxon>Gracilimonas</taxon>
    </lineage>
</organism>
<dbReference type="InterPro" id="IPR019288">
    <property type="entry name" value="3'-5'_exonuclease_PolB-like"/>
</dbReference>
<evidence type="ECO:0000313" key="3">
    <source>
        <dbReference type="Proteomes" id="UP001139125"/>
    </source>
</evidence>
<dbReference type="Gene3D" id="3.30.420.10">
    <property type="entry name" value="Ribonuclease H-like superfamily/Ribonuclease H"/>
    <property type="match status" value="1"/>
</dbReference>
<dbReference type="AlphaFoldDB" id="A0A9X2RBF0"/>
<dbReference type="EMBL" id="JANDBC010000001">
    <property type="protein sequence ID" value="MCP9290320.1"/>
    <property type="molecule type" value="Genomic_DNA"/>
</dbReference>
<reference evidence="2" key="1">
    <citation type="submission" date="2022-06" db="EMBL/GenBank/DDBJ databases">
        <title>Gracilimonas sp. CAU 1638 isolated from sea sediment.</title>
        <authorList>
            <person name="Kim W."/>
        </authorList>
    </citation>
    <scope>NUCLEOTIDE SEQUENCE</scope>
    <source>
        <strain evidence="2">CAU 1638</strain>
    </source>
</reference>
<sequence>MFFIFDVETVPDFDFIRRVLNDQDSDQELLLEKASEELARNKSGFLPPMYHRMVSWVGLWIENTGGPKQKVAWSGEDEKEGLKQIFDAIGTYKDFGLIHHNGKGFDIPVLTYRAMKHGLQMPVRMHDYDIRYRYSRHNVDLVDEFSNYGASSWPKLKHLGQLIGIPFKQTGEGNEVLAMFQRGELDLIEHYCYEDVMATYIVWLYHQYTAGHIPEDQFNNLKDRAMSKLEEIQSGPPT</sequence>
<evidence type="ECO:0000259" key="1">
    <source>
        <dbReference type="Pfam" id="PF10108"/>
    </source>
</evidence>
<dbReference type="InterPro" id="IPR036397">
    <property type="entry name" value="RNaseH_sf"/>
</dbReference>
<dbReference type="SUPFAM" id="SSF53098">
    <property type="entry name" value="Ribonuclease H-like"/>
    <property type="match status" value="1"/>
</dbReference>
<keyword evidence="3" id="KW-1185">Reference proteome</keyword>
<dbReference type="InterPro" id="IPR012337">
    <property type="entry name" value="RNaseH-like_sf"/>
</dbReference>
<gene>
    <name evidence="2" type="ORF">NM125_01855</name>
</gene>
<dbReference type="RefSeq" id="WP_255132285.1">
    <property type="nucleotide sequence ID" value="NZ_JANDBC010000001.1"/>
</dbReference>
<feature type="domain" description="Predicted 3'-5' exonuclease PolB-like" evidence="1">
    <location>
        <begin position="44"/>
        <end position="231"/>
    </location>
</feature>